<dbReference type="PANTHER" id="PTHR47934:SF6">
    <property type="entry name" value="MITOCHONDRIAL GROUP I INTRON SPLICING FACTOR CCM1-RELATED"/>
    <property type="match status" value="1"/>
</dbReference>
<dbReference type="PROSITE" id="PS51375">
    <property type="entry name" value="PPR"/>
    <property type="match status" value="1"/>
</dbReference>
<dbReference type="GO" id="GO:0007005">
    <property type="term" value="P:mitochondrion organization"/>
    <property type="evidence" value="ECO:0007669"/>
    <property type="project" value="TreeGrafter"/>
</dbReference>
<comment type="caution">
    <text evidence="3">The sequence shown here is derived from an EMBL/GenBank/DDBJ whole genome shotgun (WGS) entry which is preliminary data.</text>
</comment>
<dbReference type="Gene3D" id="1.25.40.10">
    <property type="entry name" value="Tetratricopeptide repeat domain"/>
    <property type="match status" value="1"/>
</dbReference>
<evidence type="ECO:0000256" key="1">
    <source>
        <dbReference type="PROSITE-ProRule" id="PRU00708"/>
    </source>
</evidence>
<dbReference type="EMBL" id="JADGJH010001969">
    <property type="protein sequence ID" value="KAJ3106175.1"/>
    <property type="molecule type" value="Genomic_DNA"/>
</dbReference>
<organism evidence="3 4">
    <name type="scientific">Physocladia obscura</name>
    <dbReference type="NCBI Taxonomy" id="109957"/>
    <lineage>
        <taxon>Eukaryota</taxon>
        <taxon>Fungi</taxon>
        <taxon>Fungi incertae sedis</taxon>
        <taxon>Chytridiomycota</taxon>
        <taxon>Chytridiomycota incertae sedis</taxon>
        <taxon>Chytridiomycetes</taxon>
        <taxon>Chytridiales</taxon>
        <taxon>Chytriomycetaceae</taxon>
        <taxon>Physocladia</taxon>
    </lineage>
</organism>
<evidence type="ECO:0008006" key="5">
    <source>
        <dbReference type="Google" id="ProtNLM"/>
    </source>
</evidence>
<protein>
    <recommendedName>
        <fullName evidence="5">Pentatricopeptide repeat-containing protein</fullName>
    </recommendedName>
</protein>
<dbReference type="InterPro" id="IPR011990">
    <property type="entry name" value="TPR-like_helical_dom_sf"/>
</dbReference>
<sequence length="678" mass="71063">MRLVRAARAGKRLGIGMGQMVRQLATTAESSSSSGAGVGTGLGTLVRTQLDGGQGPQAYETWRRLRIGGGGGGGGGGGLAAGDAARLLCVVASGNVGSARDVEALFGAALGTREKVAAARAGAPDAAGPAALAVFEARALVGDVAGMASLLSPQCPAAPLLALNADGLLVAALVGLARAASFTHAEAVLRAFIRRLRGSPKPSPAKLDKLIAAKRERENAKYLLRRREIDDKLIHAYNNDTPSPTVNSNLNSHSNQPVDAATQISATTDNDLSVDSLVAALVSIAAQKPEWPRYPPLPRDASPSLIKKRTRPTPPNATPVLIDAYSTLLQEYSKSNSPDAKTAILRVLNHMKENAFHTKVKPNNTIYSIAMKLFANTGDFETCVKLRDEALKCGLKPSVVLDSQVLIAAANKKDAEAGFKEIERIKETYKNQGKPSIGVLKAMIKVYALNSSENSVRKDAWGVIRSLIHGAKDVFFSTSVVPPTSFNHAFAVLLGFAPEIAAVMNAHLAAGKEIAVWDSWFDSVGRVAGSVKYGLGMVGFAAIGNISVFKTFMGAYDAAVGKAASGGSGGNSERVLVYQKSLDYLIASGNILEAAEFFNSVSSSSSKRTGGTGVLGDVGYASMIAGLLNSDVDGKEIFILGLIERMKADGVQGNKHTLALLRKRVDESKIVDGYVALL</sequence>
<evidence type="ECO:0000313" key="4">
    <source>
        <dbReference type="Proteomes" id="UP001211907"/>
    </source>
</evidence>
<dbReference type="PANTHER" id="PTHR47934">
    <property type="entry name" value="PENTATRICOPEPTIDE REPEAT-CONTAINING PROTEIN PET309, MITOCHONDRIAL"/>
    <property type="match status" value="1"/>
</dbReference>
<dbReference type="Proteomes" id="UP001211907">
    <property type="component" value="Unassembled WGS sequence"/>
</dbReference>
<dbReference type="GO" id="GO:0006396">
    <property type="term" value="P:RNA processing"/>
    <property type="evidence" value="ECO:0007669"/>
    <property type="project" value="TreeGrafter"/>
</dbReference>
<name>A0AAD5SZN9_9FUNG</name>
<dbReference type="GO" id="GO:0005739">
    <property type="term" value="C:mitochondrion"/>
    <property type="evidence" value="ECO:0007669"/>
    <property type="project" value="TreeGrafter"/>
</dbReference>
<dbReference type="GO" id="GO:0003729">
    <property type="term" value="F:mRNA binding"/>
    <property type="evidence" value="ECO:0007669"/>
    <property type="project" value="TreeGrafter"/>
</dbReference>
<accession>A0AAD5SZN9</accession>
<dbReference type="InterPro" id="IPR051114">
    <property type="entry name" value="Mito_RNA_Proc_CCM1"/>
</dbReference>
<evidence type="ECO:0000256" key="2">
    <source>
        <dbReference type="SAM" id="MobiDB-lite"/>
    </source>
</evidence>
<gene>
    <name evidence="3" type="ORF">HK100_003766</name>
</gene>
<evidence type="ECO:0000313" key="3">
    <source>
        <dbReference type="EMBL" id="KAJ3106175.1"/>
    </source>
</evidence>
<dbReference type="InterPro" id="IPR002885">
    <property type="entry name" value="PPR_rpt"/>
</dbReference>
<reference evidence="3" key="1">
    <citation type="submission" date="2020-05" db="EMBL/GenBank/DDBJ databases">
        <title>Phylogenomic resolution of chytrid fungi.</title>
        <authorList>
            <person name="Stajich J.E."/>
            <person name="Amses K."/>
            <person name="Simmons R."/>
            <person name="Seto K."/>
            <person name="Myers J."/>
            <person name="Bonds A."/>
            <person name="Quandt C.A."/>
            <person name="Barry K."/>
            <person name="Liu P."/>
            <person name="Grigoriev I."/>
            <person name="Longcore J.E."/>
            <person name="James T.Y."/>
        </authorList>
    </citation>
    <scope>NUCLEOTIDE SEQUENCE</scope>
    <source>
        <strain evidence="3">JEL0513</strain>
    </source>
</reference>
<feature type="repeat" description="PPR" evidence="1">
    <location>
        <begin position="363"/>
        <end position="397"/>
    </location>
</feature>
<dbReference type="AlphaFoldDB" id="A0AAD5SZN9"/>
<proteinExistence type="predicted"/>
<keyword evidence="4" id="KW-1185">Reference proteome</keyword>
<feature type="region of interest" description="Disordered" evidence="2">
    <location>
        <begin position="294"/>
        <end position="313"/>
    </location>
</feature>